<dbReference type="RefSeq" id="WP_016146431.1">
    <property type="nucleotide sequence ID" value="NZ_KB976103.1"/>
</dbReference>
<reference evidence="1 2" key="1">
    <citation type="submission" date="2013-01" db="EMBL/GenBank/DDBJ databases">
        <title>The Genome Sequence of Butyricicoccus pullicaecorum 1.2.</title>
        <authorList>
            <consortium name="The Broad Institute Genome Sequencing Platform"/>
            <person name="Earl A."/>
            <person name="Ward D."/>
            <person name="Feldgarden M."/>
            <person name="Gevers D."/>
            <person name="Van Immerseel F."/>
            <person name="Eeckhaut V."/>
            <person name="Walker B."/>
            <person name="Young S.K."/>
            <person name="Zeng Q."/>
            <person name="Gargeya S."/>
            <person name="Fitzgerald M."/>
            <person name="Haas B."/>
            <person name="Abouelleil A."/>
            <person name="Alvarado L."/>
            <person name="Arachchi H.M."/>
            <person name="Berlin A.M."/>
            <person name="Chapman S.B."/>
            <person name="Dewar J."/>
            <person name="Goldberg J."/>
            <person name="Griggs A."/>
            <person name="Gujja S."/>
            <person name="Hansen M."/>
            <person name="Howarth C."/>
            <person name="Imamovic A."/>
            <person name="Larimer J."/>
            <person name="McCowan C."/>
            <person name="Murphy C."/>
            <person name="Neiman D."/>
            <person name="Pearson M."/>
            <person name="Priest M."/>
            <person name="Roberts A."/>
            <person name="Saif S."/>
            <person name="Shea T."/>
            <person name="Sisk P."/>
            <person name="Sykes S."/>
            <person name="Wortman J."/>
            <person name="Nusbaum C."/>
            <person name="Birren B."/>
        </authorList>
    </citation>
    <scope>NUCLEOTIDE SEQUENCE [LARGE SCALE GENOMIC DNA]</scope>
    <source>
        <strain evidence="1 2">1.2</strain>
    </source>
</reference>
<evidence type="ECO:0000313" key="2">
    <source>
        <dbReference type="Proteomes" id="UP000013981"/>
    </source>
</evidence>
<dbReference type="AlphaFoldDB" id="R8W3W8"/>
<gene>
    <name evidence="1" type="ORF">HMPREF1526_00222</name>
</gene>
<organism evidence="1 2">
    <name type="scientific">Butyricicoccus pullicaecorum 1.2</name>
    <dbReference type="NCBI Taxonomy" id="1203606"/>
    <lineage>
        <taxon>Bacteria</taxon>
        <taxon>Bacillati</taxon>
        <taxon>Bacillota</taxon>
        <taxon>Clostridia</taxon>
        <taxon>Eubacteriales</taxon>
        <taxon>Butyricicoccaceae</taxon>
        <taxon>Butyricicoccus</taxon>
    </lineage>
</organism>
<name>R8W3W8_9FIRM</name>
<accession>R8W3W8</accession>
<sequence length="244" mass="27496">MKYKVRVSELRYGEVEVEAASEREAKNKATRAGFNFFDSEITDMTAEKVVSSDPMSVIERLERWAKGDTCDNCPACDDTVFQAAELLRKAYLDEDGPRTNIVTEYCPHCESEVEMFWNTDTDGFKAFCPYCGERLMLCDECHHSGTGNCDYSRETDSCRRNPPVPAAASHKLWMRLGVTLRVTDDEADAILGEDKHNSTLTLRGVLRAGRFEPDGESYIPGESIKSYNHAHGTEYDDADVDFNL</sequence>
<dbReference type="OrthoDB" id="2083761at2"/>
<dbReference type="Proteomes" id="UP000013981">
    <property type="component" value="Unassembled WGS sequence"/>
</dbReference>
<comment type="caution">
    <text evidence="1">The sequence shown here is derived from an EMBL/GenBank/DDBJ whole genome shotgun (WGS) entry which is preliminary data.</text>
</comment>
<evidence type="ECO:0000313" key="1">
    <source>
        <dbReference type="EMBL" id="EOQ39528.1"/>
    </source>
</evidence>
<proteinExistence type="predicted"/>
<dbReference type="PATRIC" id="fig|1203606.4.peg.205"/>
<keyword evidence="2" id="KW-1185">Reference proteome</keyword>
<dbReference type="eggNOG" id="ENOG502ZYY3">
    <property type="taxonomic scope" value="Bacteria"/>
</dbReference>
<dbReference type="HOGENOM" id="CLU_1136388_0_0_9"/>
<dbReference type="EMBL" id="AQOB01000002">
    <property type="protein sequence ID" value="EOQ39528.1"/>
    <property type="molecule type" value="Genomic_DNA"/>
</dbReference>
<protein>
    <submittedName>
        <fullName evidence="1">Uncharacterized protein</fullName>
    </submittedName>
</protein>